<protein>
    <submittedName>
        <fullName evidence="4">Fanconi anemia-associated protein of 20 kDa-like</fullName>
    </submittedName>
</protein>
<feature type="region of interest" description="Disordered" evidence="1">
    <location>
        <begin position="76"/>
        <end position="99"/>
    </location>
</feature>
<dbReference type="InterPro" id="IPR052689">
    <property type="entry name" value="FA_core_complex_assoc"/>
</dbReference>
<feature type="compositionally biased region" description="Basic residues" evidence="1">
    <location>
        <begin position="7"/>
        <end position="16"/>
    </location>
</feature>
<organism evidence="3 4">
    <name type="scientific">Galeopterus variegatus</name>
    <name type="common">Malayan flying lemur</name>
    <name type="synonym">Cynocephalus variegatus</name>
    <dbReference type="NCBI Taxonomy" id="482537"/>
    <lineage>
        <taxon>Eukaryota</taxon>
        <taxon>Metazoa</taxon>
        <taxon>Chordata</taxon>
        <taxon>Craniata</taxon>
        <taxon>Vertebrata</taxon>
        <taxon>Euteleostomi</taxon>
        <taxon>Mammalia</taxon>
        <taxon>Eutheria</taxon>
        <taxon>Euarchontoglires</taxon>
        <taxon>Dermoptera</taxon>
        <taxon>Cynocephalidae</taxon>
        <taxon>Galeopterus</taxon>
    </lineage>
</organism>
<dbReference type="Proteomes" id="UP000694923">
    <property type="component" value="Unplaced"/>
</dbReference>
<reference evidence="4" key="1">
    <citation type="submission" date="2025-08" db="UniProtKB">
        <authorList>
            <consortium name="RefSeq"/>
        </authorList>
    </citation>
    <scope>IDENTIFICATION</scope>
</reference>
<keyword evidence="3" id="KW-1185">Reference proteome</keyword>
<dbReference type="Pfam" id="PF15751">
    <property type="entry name" value="FANCA_interact"/>
    <property type="match status" value="1"/>
</dbReference>
<evidence type="ECO:0000313" key="4">
    <source>
        <dbReference type="RefSeq" id="XP_008585705.1"/>
    </source>
</evidence>
<sequence>MQAARGPRPRLSRRRPPSGPGGAGAAAEAEPPEAALGAGSPGASRPWFLQEGGECEHPWAGLLRLVGADLTLDDEPLPAFPGQASDMGNSPSPILRPVGEPLTSLGHPAVSPTISLNLWLMKLTSWHLLRVIAQG</sequence>
<evidence type="ECO:0000313" key="3">
    <source>
        <dbReference type="Proteomes" id="UP000694923"/>
    </source>
</evidence>
<feature type="compositionally biased region" description="Low complexity" evidence="1">
    <location>
        <begin position="25"/>
        <end position="46"/>
    </location>
</feature>
<dbReference type="RefSeq" id="XP_008585705.1">
    <property type="nucleotide sequence ID" value="XM_008587483.1"/>
</dbReference>
<dbReference type="PANTHER" id="PTHR37862">
    <property type="entry name" value="FANCONI ANEMIA CORE COMPLEX-ASSOCIATED PROTEIN 20"/>
    <property type="match status" value="1"/>
</dbReference>
<dbReference type="InterPro" id="IPR031491">
    <property type="entry name" value="FANCA_interact"/>
</dbReference>
<proteinExistence type="predicted"/>
<accession>A0ABM0RYL4</accession>
<gene>
    <name evidence="4" type="primary">LOC103603015</name>
</gene>
<evidence type="ECO:0000256" key="1">
    <source>
        <dbReference type="SAM" id="MobiDB-lite"/>
    </source>
</evidence>
<dbReference type="GeneID" id="103603015"/>
<feature type="region of interest" description="Disordered" evidence="1">
    <location>
        <begin position="1"/>
        <end position="50"/>
    </location>
</feature>
<dbReference type="PANTHER" id="PTHR37862:SF1">
    <property type="entry name" value="FANCONI ANEMIA CORE COMPLEX-ASSOCIATED PROTEIN 20"/>
    <property type="match status" value="1"/>
</dbReference>
<evidence type="ECO:0000259" key="2">
    <source>
        <dbReference type="Pfam" id="PF15751"/>
    </source>
</evidence>
<name>A0ABM0RYL4_GALVR</name>
<feature type="domain" description="FAAP20 FANCA interaction" evidence="2">
    <location>
        <begin position="54"/>
        <end position="86"/>
    </location>
</feature>